<dbReference type="EMBL" id="RQXS01000004">
    <property type="protein sequence ID" value="RZN61021.1"/>
    <property type="molecule type" value="Genomic_DNA"/>
</dbReference>
<reference evidence="10" key="5">
    <citation type="submission" date="2022-05" db="EMBL/GenBank/DDBJ databases">
        <authorList>
            <person name="Chen Y."/>
            <person name="Zhu J."/>
            <person name="Zhu K."/>
        </authorList>
    </citation>
    <scope>NUCLEOTIDE SEQUENCE</scope>
    <source>
        <strain evidence="10">AV25</strain>
    </source>
</reference>
<evidence type="ECO:0000256" key="3">
    <source>
        <dbReference type="ARBA" id="ARBA00022643"/>
    </source>
</evidence>
<evidence type="ECO:0000313" key="10">
    <source>
        <dbReference type="EMBL" id="MEE6041330.1"/>
    </source>
</evidence>
<evidence type="ECO:0000256" key="4">
    <source>
        <dbReference type="ARBA" id="ARBA00022857"/>
    </source>
</evidence>
<dbReference type="SUPFAM" id="SSF55469">
    <property type="entry name" value="FMN-dependent nitroreductase-like"/>
    <property type="match status" value="1"/>
</dbReference>
<dbReference type="EMBL" id="JAMDKF010000009">
    <property type="protein sequence ID" value="MEE6041330.1"/>
    <property type="molecule type" value="Genomic_DNA"/>
</dbReference>
<dbReference type="NCBIfam" id="NF008088">
    <property type="entry name" value="PRK10828.1"/>
    <property type="match status" value="1"/>
</dbReference>
<comment type="cofactor">
    <cofactor evidence="8">
        <name>FMN</name>
        <dbReference type="ChEBI" id="CHEBI:58210"/>
    </cofactor>
    <text evidence="8">Binds 1 FMN per subunit.</text>
</comment>
<reference evidence="10 17" key="4">
    <citation type="journal article" date="2022" name="Front. Microbiol.">
        <title>Commensal bacteria contribute to the growth of multidrug-resistant Avibacterium paragallinarum in chickens.</title>
        <authorList>
            <person name="Zhu J."/>
            <person name="Chen Y."/>
            <person name="Wu Y."/>
            <person name="Wang Y."/>
            <person name="Zhu K."/>
        </authorList>
    </citation>
    <scope>NUCLEOTIDE SEQUENCE [LARGE SCALE GENOMIC DNA]</scope>
    <source>
        <strain evidence="10 17">AV25</strain>
    </source>
</reference>
<evidence type="ECO:0000256" key="8">
    <source>
        <dbReference type="PIRSR" id="PIRSR000232-1"/>
    </source>
</evidence>
<dbReference type="Proteomes" id="UP000247594">
    <property type="component" value="Unassembled WGS sequence"/>
</dbReference>
<reference evidence="11 14" key="2">
    <citation type="submission" date="2018-06" db="EMBL/GenBank/DDBJ databases">
        <authorList>
            <person name="Teymurazov M."/>
            <person name="Kislichkina A."/>
            <person name="Abaymova A."/>
            <person name="Mukhina T."/>
            <person name="Mayskaya N."/>
            <person name="Svetoch E."/>
            <person name="Bogun A."/>
        </authorList>
    </citation>
    <scope>NUCLEOTIDE SEQUENCE [LARGE SCALE GENOMIC DNA]</scope>
    <source>
        <strain evidence="11 14">SCPM-O-B-8406</strain>
    </source>
</reference>
<feature type="binding site" evidence="8">
    <location>
        <position position="39"/>
    </location>
    <ligand>
        <name>FMN</name>
        <dbReference type="ChEBI" id="CHEBI:58210"/>
        <note>ligand shared between dimeric partners</note>
    </ligand>
</feature>
<feature type="binding site" description="in other chain" evidence="8">
    <location>
        <begin position="10"/>
        <end position="12"/>
    </location>
    <ligand>
        <name>FMN</name>
        <dbReference type="ChEBI" id="CHEBI:58210"/>
        <note>ligand shared between dimeric partners</note>
    </ligand>
</feature>
<dbReference type="AlphaFoldDB" id="A0A0F5ERA4"/>
<proteinExistence type="inferred from homology"/>
<dbReference type="RefSeq" id="WP_035685096.1">
    <property type="nucleotide sequence ID" value="NZ_CP034110.1"/>
</dbReference>
<evidence type="ECO:0000259" key="9">
    <source>
        <dbReference type="Pfam" id="PF00881"/>
    </source>
</evidence>
<evidence type="ECO:0000313" key="12">
    <source>
        <dbReference type="EMBL" id="RZN61021.1"/>
    </source>
</evidence>
<dbReference type="InterPro" id="IPR026021">
    <property type="entry name" value="YdjA-like"/>
</dbReference>
<dbReference type="KEGG" id="apag:EIA51_04975"/>
<keyword evidence="6 7" id="KW-0520">NAD</keyword>
<evidence type="ECO:0000313" key="17">
    <source>
        <dbReference type="Proteomes" id="UP001347884"/>
    </source>
</evidence>
<dbReference type="InterPro" id="IPR000415">
    <property type="entry name" value="Nitroreductase-like"/>
</dbReference>
<dbReference type="InterPro" id="IPR029479">
    <property type="entry name" value="Nitroreductase"/>
</dbReference>
<evidence type="ECO:0000256" key="2">
    <source>
        <dbReference type="ARBA" id="ARBA00022630"/>
    </source>
</evidence>
<dbReference type="Pfam" id="PF00881">
    <property type="entry name" value="Nitroreductase"/>
    <property type="match status" value="1"/>
</dbReference>
<name>A0A0F5ERA4_AVIPA</name>
<dbReference type="CDD" id="cd02135">
    <property type="entry name" value="YdjA-like"/>
    <property type="match status" value="1"/>
</dbReference>
<keyword evidence="3 7" id="KW-0288">FMN</keyword>
<sequence>MDALTLLTSRRSNKKLYAPAPNKVQLKQIFQAAMHVPDHGKLQPYHFVVIENEGLTTLSSLLKCAVTELNLGEDRLKKAEEFATRAPMIIAVVAKIQKDIAKVPVWEQMLTAGAACYAIQLAANAQEFDNIWVTGPWLEGSALREALGCKQDDKIIAFILLGTAKNKLLRETKTIDINKFINYLE</sequence>
<dbReference type="GeneID" id="66255778"/>
<gene>
    <name evidence="13" type="primary">ydjA</name>
    <name evidence="11" type="ORF">DM482_05165</name>
    <name evidence="12" type="ORF">EIG79_01745</name>
    <name evidence="10" type="ORF">M5S13_05440</name>
    <name evidence="13" type="ORF">NCTC10926_01926</name>
</gene>
<evidence type="ECO:0000313" key="16">
    <source>
        <dbReference type="Proteomes" id="UP000294229"/>
    </source>
</evidence>
<dbReference type="Gene3D" id="3.40.109.10">
    <property type="entry name" value="NADH Oxidase"/>
    <property type="match status" value="1"/>
</dbReference>
<evidence type="ECO:0000313" key="13">
    <source>
        <dbReference type="EMBL" id="SUU98493.1"/>
    </source>
</evidence>
<evidence type="ECO:0000313" key="14">
    <source>
        <dbReference type="Proteomes" id="UP000247594"/>
    </source>
</evidence>
<feature type="domain" description="Nitroreductase" evidence="9">
    <location>
        <begin position="8"/>
        <end position="162"/>
    </location>
</feature>
<dbReference type="EMBL" id="QJPJ01000006">
    <property type="protein sequence ID" value="PXZ39339.1"/>
    <property type="molecule type" value="Genomic_DNA"/>
</dbReference>
<comment type="similarity">
    <text evidence="1 7">Belongs to the nitroreductase family.</text>
</comment>
<evidence type="ECO:0000256" key="1">
    <source>
        <dbReference type="ARBA" id="ARBA00007118"/>
    </source>
</evidence>
<keyword evidence="4 7" id="KW-0521">NADP</keyword>
<dbReference type="Proteomes" id="UP001347884">
    <property type="component" value="Unassembled WGS sequence"/>
</dbReference>
<dbReference type="Proteomes" id="UP000294229">
    <property type="component" value="Unassembled WGS sequence"/>
</dbReference>
<feature type="binding site" description="in other chain" evidence="8">
    <location>
        <begin position="132"/>
        <end position="134"/>
    </location>
    <ligand>
        <name>FMN</name>
        <dbReference type="ChEBI" id="CHEBI:58210"/>
        <note>ligand shared between dimeric partners</note>
    </ligand>
</feature>
<dbReference type="GO" id="GO:0016491">
    <property type="term" value="F:oxidoreductase activity"/>
    <property type="evidence" value="ECO:0007669"/>
    <property type="project" value="UniProtKB-UniRule"/>
</dbReference>
<dbReference type="PANTHER" id="PTHR43821:SF1">
    <property type="entry name" value="NAD(P)H NITROREDUCTASE YDJA-RELATED"/>
    <property type="match status" value="1"/>
</dbReference>
<reference evidence="12 16" key="3">
    <citation type="submission" date="2018-11" db="EMBL/GenBank/DDBJ databases">
        <title>Sequencing Av. paragallinarum serogroups.</title>
        <authorList>
            <person name="Hellmuth J.E."/>
            <person name="Boucher C.E."/>
            <person name="Cason E.D."/>
        </authorList>
    </citation>
    <scope>NUCLEOTIDE SEQUENCE [LARGE SCALE GENOMIC DNA]</scope>
    <source>
        <strain evidence="12 16">SA-3</strain>
    </source>
</reference>
<evidence type="ECO:0000256" key="7">
    <source>
        <dbReference type="PIRNR" id="PIRNR000232"/>
    </source>
</evidence>
<evidence type="ECO:0000256" key="5">
    <source>
        <dbReference type="ARBA" id="ARBA00023002"/>
    </source>
</evidence>
<dbReference type="InterPro" id="IPR052530">
    <property type="entry name" value="NAD(P)H_nitroreductase"/>
</dbReference>
<evidence type="ECO:0000313" key="15">
    <source>
        <dbReference type="Proteomes" id="UP000254620"/>
    </source>
</evidence>
<dbReference type="PIRSF" id="PIRSF000232">
    <property type="entry name" value="YdjA"/>
    <property type="match status" value="1"/>
</dbReference>
<accession>A0A0F5ERA4</accession>
<dbReference type="EC" id="1.-.-.-" evidence="7"/>
<reference evidence="13 15" key="1">
    <citation type="submission" date="2018-06" db="EMBL/GenBank/DDBJ databases">
        <authorList>
            <consortium name="Pathogen Informatics"/>
            <person name="Doyle S."/>
        </authorList>
    </citation>
    <scope>NUCLEOTIDE SEQUENCE [LARGE SCALE GENOMIC DNA]</scope>
    <source>
        <strain evidence="13 15">NCTC10926</strain>
    </source>
</reference>
<protein>
    <recommendedName>
        <fullName evidence="7">Putative NAD(P)H nitroreductase</fullName>
        <ecNumber evidence="7">1.-.-.-</ecNumber>
    </recommendedName>
</protein>
<evidence type="ECO:0000256" key="6">
    <source>
        <dbReference type="ARBA" id="ARBA00023027"/>
    </source>
</evidence>
<keyword evidence="2 7" id="KW-0285">Flavoprotein</keyword>
<dbReference type="PANTHER" id="PTHR43821">
    <property type="entry name" value="NAD(P)H NITROREDUCTASE YDJA-RELATED"/>
    <property type="match status" value="1"/>
</dbReference>
<evidence type="ECO:0000313" key="11">
    <source>
        <dbReference type="EMBL" id="PXZ39339.1"/>
    </source>
</evidence>
<organism evidence="13 15">
    <name type="scientific">Avibacterium paragallinarum</name>
    <name type="common">Haemophilus gallinarum</name>
    <dbReference type="NCBI Taxonomy" id="728"/>
    <lineage>
        <taxon>Bacteria</taxon>
        <taxon>Pseudomonadati</taxon>
        <taxon>Pseudomonadota</taxon>
        <taxon>Gammaproteobacteria</taxon>
        <taxon>Pasteurellales</taxon>
        <taxon>Pasteurellaceae</taxon>
        <taxon>Avibacterium</taxon>
    </lineage>
</organism>
<keyword evidence="17" id="KW-1185">Reference proteome</keyword>
<dbReference type="EMBL" id="UFSW01000001">
    <property type="protein sequence ID" value="SUU98493.1"/>
    <property type="molecule type" value="Genomic_DNA"/>
</dbReference>
<keyword evidence="5 7" id="KW-0560">Oxidoreductase</keyword>
<dbReference type="Proteomes" id="UP000254620">
    <property type="component" value="Unassembled WGS sequence"/>
</dbReference>